<name>G0UKK9_TRYCI</name>
<dbReference type="AlphaFoldDB" id="G0UKK9"/>
<proteinExistence type="predicted"/>
<keyword evidence="4" id="KW-0677">Repeat</keyword>
<organism evidence="5">
    <name type="scientific">Trypanosoma congolense (strain IL3000)</name>
    <dbReference type="NCBI Taxonomy" id="1068625"/>
    <lineage>
        <taxon>Eukaryota</taxon>
        <taxon>Discoba</taxon>
        <taxon>Euglenozoa</taxon>
        <taxon>Kinetoplastea</taxon>
        <taxon>Metakinetoplastina</taxon>
        <taxon>Trypanosomatida</taxon>
        <taxon>Trypanosomatidae</taxon>
        <taxon>Trypanosoma</taxon>
        <taxon>Nannomonas</taxon>
    </lineage>
</organism>
<dbReference type="PANTHER" id="PTHR12442">
    <property type="entry name" value="DYNEIN INTERMEDIATE CHAIN"/>
    <property type="match status" value="1"/>
</dbReference>
<gene>
    <name evidence="5" type="ORF">TCIL3000_3_3490</name>
</gene>
<keyword evidence="3" id="KW-0853">WD repeat</keyword>
<evidence type="ECO:0000256" key="1">
    <source>
        <dbReference type="ARBA" id="ARBA00004496"/>
    </source>
</evidence>
<dbReference type="PANTHER" id="PTHR12442:SF26">
    <property type="entry name" value="CYTOPLASMIC DYNEIN 2 INTERMEDIATE CHAIN 2"/>
    <property type="match status" value="1"/>
</dbReference>
<evidence type="ECO:0000256" key="4">
    <source>
        <dbReference type="ARBA" id="ARBA00022737"/>
    </source>
</evidence>
<dbReference type="InterPro" id="IPR050687">
    <property type="entry name" value="Dynein_IC"/>
</dbReference>
<evidence type="ECO:0000256" key="3">
    <source>
        <dbReference type="ARBA" id="ARBA00022574"/>
    </source>
</evidence>
<evidence type="ECO:0000313" key="5">
    <source>
        <dbReference type="EMBL" id="CCC89914.1"/>
    </source>
</evidence>
<dbReference type="GO" id="GO:0097014">
    <property type="term" value="C:ciliary plasm"/>
    <property type="evidence" value="ECO:0007669"/>
    <property type="project" value="TreeGrafter"/>
</dbReference>
<dbReference type="VEuPathDB" id="TriTrypDB:TcIL3000_3_3490"/>
<dbReference type="GO" id="GO:0045503">
    <property type="term" value="F:dynein light chain binding"/>
    <property type="evidence" value="ECO:0007669"/>
    <property type="project" value="TreeGrafter"/>
</dbReference>
<dbReference type="SMART" id="SM00320">
    <property type="entry name" value="WD40"/>
    <property type="match status" value="5"/>
</dbReference>
<reference evidence="5" key="1">
    <citation type="journal article" date="2012" name="Proc. Natl. Acad. Sci. U.S.A.">
        <title>Antigenic diversity is generated by distinct evolutionary mechanisms in African trypanosome species.</title>
        <authorList>
            <person name="Jackson A.P."/>
            <person name="Berry A."/>
            <person name="Aslett M."/>
            <person name="Allison H.C."/>
            <person name="Burton P."/>
            <person name="Vavrova-Anderson J."/>
            <person name="Brown R."/>
            <person name="Browne H."/>
            <person name="Corton N."/>
            <person name="Hauser H."/>
            <person name="Gamble J."/>
            <person name="Gilderthorp R."/>
            <person name="Marcello L."/>
            <person name="McQuillan J."/>
            <person name="Otto T.D."/>
            <person name="Quail M.A."/>
            <person name="Sanders M.J."/>
            <person name="van Tonder A."/>
            <person name="Ginger M.L."/>
            <person name="Field M.C."/>
            <person name="Barry J.D."/>
            <person name="Hertz-Fowler C."/>
            <person name="Berriman M."/>
        </authorList>
    </citation>
    <scope>NUCLEOTIDE SEQUENCE</scope>
    <source>
        <strain evidence="5">IL3000</strain>
    </source>
</reference>
<dbReference type="InterPro" id="IPR001680">
    <property type="entry name" value="WD40_rpt"/>
</dbReference>
<dbReference type="SUPFAM" id="SSF50978">
    <property type="entry name" value="WD40 repeat-like"/>
    <property type="match status" value="1"/>
</dbReference>
<dbReference type="EMBL" id="HE575316">
    <property type="protein sequence ID" value="CCC89914.1"/>
    <property type="molecule type" value="Genomic_DNA"/>
</dbReference>
<dbReference type="FunFam" id="2.130.10.10:FF:001472">
    <property type="entry name" value="WD_domain_-_G-beta_repeat_-_putative"/>
    <property type="match status" value="1"/>
</dbReference>
<protein>
    <submittedName>
        <fullName evidence="5">Uncharacterized protein TCIL3000_3_3490</fullName>
    </submittedName>
</protein>
<sequence length="532" mass="57328">MPIPCNFKDQITGEVHIPSTSRSNVTFKESGCQTGALSMEDVETQTAISALQAVNRSDKQVGHEKHPIQATLDGLQYVYAGVTYSEENLAAFLESVEKDVMITLYRNEKSSAFDNYEPGWKQKSADLSAVATLRSTAAVEGDLHALSASWNSSGTLLAVAFGRVDTAGWCHDTGLVGLWNLSRNDVNVNDPHHTIETDSFATCVAFHPAQATVLAVGLYSGEVIVYKSVTDTTPTVMTAGGSATTHREPITFLQWVENLQETRDTHRYTLCSAGLDGYVLFWTLGNKMAQPIAAFATKNRKGAMVGVQSACFSRPGGSAGRTTPSSDSVLIVGFENGDVGRARPGVMAAVSSNGEESAVPLDLDWLASHRGPVQCIDTSPFFHNLCLTCSSDGTARLYNVLETTPLATMEPSAETKHFLYGARFSPFRPSVVAVVSRSSFLHIYDLEKSKVKPVVTLDAGTDSTPLMCVAFNHASPDLIVTGDIAGCVRLWKLPSTLMQTTDLERAAVRGKRGRGDEANEEDPVQSLFGFPL</sequence>
<dbReference type="InterPro" id="IPR015943">
    <property type="entry name" value="WD40/YVTN_repeat-like_dom_sf"/>
</dbReference>
<dbReference type="Gene3D" id="2.130.10.10">
    <property type="entry name" value="YVTN repeat-like/Quinoprotein amine dehydrogenase"/>
    <property type="match status" value="2"/>
</dbReference>
<comment type="subcellular location">
    <subcellularLocation>
        <location evidence="1">Cytoplasm</location>
    </subcellularLocation>
</comment>
<dbReference type="GO" id="GO:0045504">
    <property type="term" value="F:dynein heavy chain binding"/>
    <property type="evidence" value="ECO:0007669"/>
    <property type="project" value="TreeGrafter"/>
</dbReference>
<accession>G0UKK9</accession>
<dbReference type="Pfam" id="PF00400">
    <property type="entry name" value="WD40"/>
    <property type="match status" value="1"/>
</dbReference>
<dbReference type="GO" id="GO:0042073">
    <property type="term" value="P:intraciliary transport"/>
    <property type="evidence" value="ECO:0007669"/>
    <property type="project" value="TreeGrafter"/>
</dbReference>
<evidence type="ECO:0000256" key="2">
    <source>
        <dbReference type="ARBA" id="ARBA00022490"/>
    </source>
</evidence>
<dbReference type="GO" id="GO:0005868">
    <property type="term" value="C:cytoplasmic dynein complex"/>
    <property type="evidence" value="ECO:0007669"/>
    <property type="project" value="TreeGrafter"/>
</dbReference>
<keyword evidence="2" id="KW-0963">Cytoplasm</keyword>
<dbReference type="InterPro" id="IPR036322">
    <property type="entry name" value="WD40_repeat_dom_sf"/>
</dbReference>